<sequence length="80" mass="9549">MLEYKADFIIEYNEIQKGNLKRNDVDWSQSKIIFVSPSFTDFQKQSSNFKDLAIELWEIKQFENEIVVINPIKNLNQHQV</sequence>
<dbReference type="EMBL" id="JAVDQS010000001">
    <property type="protein sequence ID" value="MDR6403254.1"/>
    <property type="molecule type" value="Genomic_DNA"/>
</dbReference>
<proteinExistence type="predicted"/>
<accession>A0ABU1L960</accession>
<dbReference type="Proteomes" id="UP001184853">
    <property type="component" value="Unassembled WGS sequence"/>
</dbReference>
<gene>
    <name evidence="1" type="ORF">J2781_000158</name>
</gene>
<comment type="caution">
    <text evidence="1">The sequence shown here is derived from an EMBL/GenBank/DDBJ whole genome shotgun (WGS) entry which is preliminary data.</text>
</comment>
<reference evidence="1 2" key="1">
    <citation type="submission" date="2023-07" db="EMBL/GenBank/DDBJ databases">
        <title>Sorghum-associated microbial communities from plants grown in Nebraska, USA.</title>
        <authorList>
            <person name="Schachtman D."/>
        </authorList>
    </citation>
    <scope>NUCLEOTIDE SEQUENCE [LARGE SCALE GENOMIC DNA]</scope>
    <source>
        <strain evidence="1 2">DS1709</strain>
    </source>
</reference>
<name>A0ABU1L960_9FLAO</name>
<evidence type="ECO:0000313" key="2">
    <source>
        <dbReference type="Proteomes" id="UP001184853"/>
    </source>
</evidence>
<evidence type="ECO:0000313" key="1">
    <source>
        <dbReference type="EMBL" id="MDR6403254.1"/>
    </source>
</evidence>
<dbReference type="RefSeq" id="WP_181898025.1">
    <property type="nucleotide sequence ID" value="NZ_JAVDQS010000001.1"/>
</dbReference>
<organism evidence="1 2">
    <name type="scientific">Chryseobacterium geocarposphaerae</name>
    <dbReference type="NCBI Taxonomy" id="1416776"/>
    <lineage>
        <taxon>Bacteria</taxon>
        <taxon>Pseudomonadati</taxon>
        <taxon>Bacteroidota</taxon>
        <taxon>Flavobacteriia</taxon>
        <taxon>Flavobacteriales</taxon>
        <taxon>Weeksellaceae</taxon>
        <taxon>Chryseobacterium group</taxon>
        <taxon>Chryseobacterium</taxon>
    </lineage>
</organism>
<protein>
    <submittedName>
        <fullName evidence="1">Uncharacterized protein</fullName>
    </submittedName>
</protein>
<keyword evidence="2" id="KW-1185">Reference proteome</keyword>